<evidence type="ECO:0000313" key="2">
    <source>
        <dbReference type="Proteomes" id="UP001295794"/>
    </source>
</evidence>
<gene>
    <name evidence="1" type="ORF">MYCIT1_LOCUS8098</name>
</gene>
<accession>A0AAD2GZB5</accession>
<comment type="caution">
    <text evidence="1">The sequence shown here is derived from an EMBL/GenBank/DDBJ whole genome shotgun (WGS) entry which is preliminary data.</text>
</comment>
<name>A0AAD2GZB5_9AGAR</name>
<keyword evidence="2" id="KW-1185">Reference proteome</keyword>
<evidence type="ECO:0000313" key="1">
    <source>
        <dbReference type="EMBL" id="CAK5266401.1"/>
    </source>
</evidence>
<organism evidence="1 2">
    <name type="scientific">Mycena citricolor</name>
    <dbReference type="NCBI Taxonomy" id="2018698"/>
    <lineage>
        <taxon>Eukaryota</taxon>
        <taxon>Fungi</taxon>
        <taxon>Dikarya</taxon>
        <taxon>Basidiomycota</taxon>
        <taxon>Agaricomycotina</taxon>
        <taxon>Agaricomycetes</taxon>
        <taxon>Agaricomycetidae</taxon>
        <taxon>Agaricales</taxon>
        <taxon>Marasmiineae</taxon>
        <taxon>Mycenaceae</taxon>
        <taxon>Mycena</taxon>
    </lineage>
</organism>
<protein>
    <submittedName>
        <fullName evidence="1">Uncharacterized protein</fullName>
    </submittedName>
</protein>
<dbReference type="AlphaFoldDB" id="A0AAD2GZB5"/>
<sequence>SAASSVLLQRWLRYQAHCPAPNFCQMGVFRVLPCPGQPIYSFRHGHRGAVEHGRTRRRVN</sequence>
<dbReference type="EMBL" id="CAVNYO010000109">
    <property type="protein sequence ID" value="CAK5266401.1"/>
    <property type="molecule type" value="Genomic_DNA"/>
</dbReference>
<feature type="non-terminal residue" evidence="1">
    <location>
        <position position="1"/>
    </location>
</feature>
<dbReference type="Proteomes" id="UP001295794">
    <property type="component" value="Unassembled WGS sequence"/>
</dbReference>
<proteinExistence type="predicted"/>
<reference evidence="1" key="1">
    <citation type="submission" date="2023-11" db="EMBL/GenBank/DDBJ databases">
        <authorList>
            <person name="De Vega J J."/>
            <person name="De Vega J J."/>
        </authorList>
    </citation>
    <scope>NUCLEOTIDE SEQUENCE</scope>
</reference>